<gene>
    <name evidence="4" type="ORF">BACERE00174_04545</name>
    <name evidence="2" type="ORF">FYW06_23290</name>
    <name evidence="3" type="ORF">P6U22_22325</name>
</gene>
<evidence type="ECO:0000313" key="2">
    <source>
        <dbReference type="EMBL" id="KAA8474856.1"/>
    </source>
</evidence>
<proteinExistence type="predicted"/>
<dbReference type="Proteomes" id="UP001221338">
    <property type="component" value="Unassembled WGS sequence"/>
</dbReference>
<dbReference type="EMBL" id="FWYW01000089">
    <property type="protein sequence ID" value="SME29889.1"/>
    <property type="molecule type" value="Genomic_DNA"/>
</dbReference>
<evidence type="ECO:0000313" key="6">
    <source>
        <dbReference type="Proteomes" id="UP000325411"/>
    </source>
</evidence>
<dbReference type="AlphaFoldDB" id="A0A5M9GJZ4"/>
<reference evidence="4 5" key="1">
    <citation type="submission" date="2017-04" db="EMBL/GenBank/DDBJ databases">
        <authorList>
            <person name="Criscuolo A."/>
        </authorList>
    </citation>
    <scope>NUCLEOTIDE SEQUENCE [LARGE SCALE GENOMIC DNA]</scope>
    <source>
        <strain evidence="4">16-00174</strain>
    </source>
</reference>
<dbReference type="Proteomes" id="UP000325411">
    <property type="component" value="Unassembled WGS sequence"/>
</dbReference>
<evidence type="ECO:0000313" key="7">
    <source>
        <dbReference type="Proteomes" id="UP001221338"/>
    </source>
</evidence>
<evidence type="ECO:0000259" key="1">
    <source>
        <dbReference type="Pfam" id="PF06527"/>
    </source>
</evidence>
<dbReference type="InterPro" id="IPR009492">
    <property type="entry name" value="TniQ"/>
</dbReference>
<evidence type="ECO:0000313" key="5">
    <source>
        <dbReference type="Proteomes" id="UP000194422"/>
    </source>
</evidence>
<feature type="domain" description="TniQ" evidence="1">
    <location>
        <begin position="23"/>
        <end position="158"/>
    </location>
</feature>
<name>A0A5M9GJZ4_9BACI</name>
<accession>A0A5M9GJZ4</accession>
<dbReference type="Pfam" id="PF06527">
    <property type="entry name" value="TniQ"/>
    <property type="match status" value="1"/>
</dbReference>
<reference evidence="3 7" key="3">
    <citation type="submission" date="2023-03" db="EMBL/GenBank/DDBJ databases">
        <title>Genetic diversity of Bacillus cereus sensu lato isolates from Slovenia.</title>
        <authorList>
            <person name="Abdelli M."/>
        </authorList>
    </citation>
    <scope>NUCLEOTIDE SEQUENCE [LARGE SCALE GENOMIC DNA]</scope>
    <source>
        <strain evidence="3 7">SIBC61B</strain>
    </source>
</reference>
<reference evidence="2 6" key="2">
    <citation type="submission" date="2019-09" db="EMBL/GenBank/DDBJ databases">
        <authorList>
            <person name="Geng P."/>
            <person name="Wan X."/>
            <person name="Zhou G."/>
            <person name="Yuan Z."/>
            <person name="Hu X."/>
        </authorList>
    </citation>
    <scope>NUCLEOTIDE SEQUENCE [LARGE SCALE GENOMIC DNA]</scope>
    <source>
        <strain evidence="2 6">EFR-4</strain>
    </source>
</reference>
<evidence type="ECO:0000313" key="3">
    <source>
        <dbReference type="EMBL" id="MDG0943879.1"/>
    </source>
</evidence>
<dbReference type="Proteomes" id="UP000194422">
    <property type="component" value="Unassembled WGS sequence"/>
</dbReference>
<dbReference type="EMBL" id="VXCE01000024">
    <property type="protein sequence ID" value="KAA8474856.1"/>
    <property type="molecule type" value="Genomic_DNA"/>
</dbReference>
<keyword evidence="7" id="KW-1185">Reference proteome</keyword>
<organism evidence="2 6">
    <name type="scientific">Bacillus paranthracis</name>
    <dbReference type="NCBI Taxonomy" id="2026186"/>
    <lineage>
        <taxon>Bacteria</taxon>
        <taxon>Bacillati</taxon>
        <taxon>Bacillota</taxon>
        <taxon>Bacilli</taxon>
        <taxon>Bacillales</taxon>
        <taxon>Bacillaceae</taxon>
        <taxon>Bacillus</taxon>
        <taxon>Bacillus cereus group</taxon>
    </lineage>
</organism>
<evidence type="ECO:0000313" key="4">
    <source>
        <dbReference type="EMBL" id="SME29889.1"/>
    </source>
</evidence>
<dbReference type="RefSeq" id="WP_001086420.1">
    <property type="nucleotide sequence ID" value="NZ_CMPU01000040.1"/>
</dbReference>
<protein>
    <submittedName>
        <fullName evidence="2">TniQ family protein</fullName>
    </submittedName>
</protein>
<comment type="caution">
    <text evidence="2">The sequence shown here is derived from an EMBL/GenBank/DDBJ whole genome shotgun (WGS) entry which is preliminary data.</text>
</comment>
<sequence length="452" mass="52753">MNSLCGNRSTLYNLSPFGMDLYVESLTSYISRVAHVHNIDVSQLMNRIIFPEIDKTYLIRSGVFGGNRFYDAAKLINGCTGISVELVKVIEKLTFRSDLSNLTLNKWKDCISKRNLLKASFHWCPQCIFEWQSNAIVYYPLIWYLKVVTVCVKHSCFLVKQCESCKCEIDILRRKMIPGYCSNCFSSLSLGKEIVIKPSMHDLKWQIFVIENIQDMLSAKENFFTNQNFKENIIIQLSFIKKQFFGNSMTDFSYHLQIPKSTIHGWLSSANLPSLENLLLICFRLDIKILDLLSTEKEKNIRVHIANDVTNVLKVRRVFNPLNLNLIEEQLNSLMTIDIPVSMSAAALKIGHDKRVLYTNFPHHCKKISNRYMNYIRIRANKRIEKLKEQIYRVFISLLNENIYPSRRRLEKELNHQGVLREKVLQEYWKSLLFENNIKNPGGILDDDSRRI</sequence>
<dbReference type="EMBL" id="JARPRV010000017">
    <property type="protein sequence ID" value="MDG0943879.1"/>
    <property type="molecule type" value="Genomic_DNA"/>
</dbReference>